<protein>
    <recommendedName>
        <fullName evidence="5">Secreted protein</fullName>
    </recommendedName>
</protein>
<evidence type="ECO:0000313" key="2">
    <source>
        <dbReference type="EMBL" id="CAE8702083.1"/>
    </source>
</evidence>
<dbReference type="AlphaFoldDB" id="A0A813L171"/>
<evidence type="ECO:0000313" key="4">
    <source>
        <dbReference type="Proteomes" id="UP000626109"/>
    </source>
</evidence>
<proteinExistence type="predicted"/>
<feature type="chain" id="PRO_5036222261" description="Secreted protein" evidence="1">
    <location>
        <begin position="20"/>
        <end position="135"/>
    </location>
</feature>
<dbReference type="EMBL" id="CAJNNW010032795">
    <property type="protein sequence ID" value="CAE8715460.1"/>
    <property type="molecule type" value="Genomic_DNA"/>
</dbReference>
<sequence length="135" mass="14921">MLLLLLLLLLLWLFLRCLQYVCCYIASVLSQHCEHTHIQGDMPSHGLCSFWLEHLWPRLALETLSLRCPVFAESCRVISGQIARMMRLVAFAAAAAVAAGAPAPPTVTTIAKAEVDKCENAEPDTICNGQLEKEQ</sequence>
<evidence type="ECO:0008006" key="5">
    <source>
        <dbReference type="Google" id="ProtNLM"/>
    </source>
</evidence>
<feature type="signal peptide" evidence="1">
    <location>
        <begin position="1"/>
        <end position="19"/>
    </location>
</feature>
<keyword evidence="1" id="KW-0732">Signal</keyword>
<gene>
    <name evidence="2" type="ORF">PGLA2088_LOCUS32301</name>
    <name evidence="3" type="ORF">PGLA2088_LOCUS38556</name>
</gene>
<reference evidence="3" key="1">
    <citation type="submission" date="2021-02" db="EMBL/GenBank/DDBJ databases">
        <authorList>
            <person name="Dougan E. K."/>
            <person name="Rhodes N."/>
            <person name="Thang M."/>
            <person name="Chan C."/>
        </authorList>
    </citation>
    <scope>NUCLEOTIDE SEQUENCE</scope>
</reference>
<comment type="caution">
    <text evidence="3">The sequence shown here is derived from an EMBL/GenBank/DDBJ whole genome shotgun (WGS) entry which is preliminary data.</text>
</comment>
<accession>A0A813L171</accession>
<dbReference type="EMBL" id="CAJNNW010030005">
    <property type="protein sequence ID" value="CAE8702083.1"/>
    <property type="molecule type" value="Genomic_DNA"/>
</dbReference>
<evidence type="ECO:0000313" key="3">
    <source>
        <dbReference type="EMBL" id="CAE8715460.1"/>
    </source>
</evidence>
<dbReference type="Proteomes" id="UP000626109">
    <property type="component" value="Unassembled WGS sequence"/>
</dbReference>
<organism evidence="3 4">
    <name type="scientific">Polarella glacialis</name>
    <name type="common">Dinoflagellate</name>
    <dbReference type="NCBI Taxonomy" id="89957"/>
    <lineage>
        <taxon>Eukaryota</taxon>
        <taxon>Sar</taxon>
        <taxon>Alveolata</taxon>
        <taxon>Dinophyceae</taxon>
        <taxon>Suessiales</taxon>
        <taxon>Suessiaceae</taxon>
        <taxon>Polarella</taxon>
    </lineage>
</organism>
<evidence type="ECO:0000256" key="1">
    <source>
        <dbReference type="SAM" id="SignalP"/>
    </source>
</evidence>
<name>A0A813L171_POLGL</name>